<dbReference type="OrthoDB" id="266518at2759"/>
<evidence type="ECO:0000256" key="1">
    <source>
        <dbReference type="ARBA" id="ARBA00004141"/>
    </source>
</evidence>
<organism evidence="6 7">
    <name type="scientific">Colocasia esculenta</name>
    <name type="common">Wild taro</name>
    <name type="synonym">Arum esculentum</name>
    <dbReference type="NCBI Taxonomy" id="4460"/>
    <lineage>
        <taxon>Eukaryota</taxon>
        <taxon>Viridiplantae</taxon>
        <taxon>Streptophyta</taxon>
        <taxon>Embryophyta</taxon>
        <taxon>Tracheophyta</taxon>
        <taxon>Spermatophyta</taxon>
        <taxon>Magnoliopsida</taxon>
        <taxon>Liliopsida</taxon>
        <taxon>Araceae</taxon>
        <taxon>Aroideae</taxon>
        <taxon>Colocasieae</taxon>
        <taxon>Colocasia</taxon>
    </lineage>
</organism>
<comment type="subcellular location">
    <subcellularLocation>
        <location evidence="1">Membrane</location>
        <topology evidence="1">Multi-pass membrane protein</topology>
    </subcellularLocation>
</comment>
<reference evidence="6" key="1">
    <citation type="submission" date="2017-07" db="EMBL/GenBank/DDBJ databases">
        <title>Taro Niue Genome Assembly and Annotation.</title>
        <authorList>
            <person name="Atibalentja N."/>
            <person name="Keating K."/>
            <person name="Fields C.J."/>
        </authorList>
    </citation>
    <scope>NUCLEOTIDE SEQUENCE</scope>
    <source>
        <strain evidence="6">Niue_2</strain>
        <tissue evidence="6">Leaf</tissue>
    </source>
</reference>
<dbReference type="PANTHER" id="PTHR21389:SF0">
    <property type="entry name" value="ETOPOSIDE-INDUCED PROTEIN 2.4 HOMOLOG"/>
    <property type="match status" value="1"/>
</dbReference>
<keyword evidence="3 5" id="KW-1133">Transmembrane helix</keyword>
<dbReference type="GO" id="GO:0016020">
    <property type="term" value="C:membrane"/>
    <property type="evidence" value="ECO:0007669"/>
    <property type="project" value="UniProtKB-SubCell"/>
</dbReference>
<dbReference type="GO" id="GO:0005783">
    <property type="term" value="C:endoplasmic reticulum"/>
    <property type="evidence" value="ECO:0007669"/>
    <property type="project" value="TreeGrafter"/>
</dbReference>
<dbReference type="EMBL" id="NMUH01001162">
    <property type="protein sequence ID" value="MQL89606.1"/>
    <property type="molecule type" value="Genomic_DNA"/>
</dbReference>
<gene>
    <name evidence="6" type="ORF">Taro_022176</name>
</gene>
<keyword evidence="4 5" id="KW-0472">Membrane</keyword>
<dbReference type="AlphaFoldDB" id="A0A843V376"/>
<dbReference type="Pfam" id="PF07264">
    <property type="entry name" value="EI24"/>
    <property type="match status" value="1"/>
</dbReference>
<comment type="caution">
    <text evidence="6">The sequence shown here is derived from an EMBL/GenBank/DDBJ whole genome shotgun (WGS) entry which is preliminary data.</text>
</comment>
<protein>
    <recommendedName>
        <fullName evidence="8">Protein EI24 homolog</fullName>
    </recommendedName>
</protein>
<dbReference type="GO" id="GO:0016236">
    <property type="term" value="P:macroautophagy"/>
    <property type="evidence" value="ECO:0007669"/>
    <property type="project" value="TreeGrafter"/>
</dbReference>
<feature type="transmembrane region" description="Helical" evidence="5">
    <location>
        <begin position="94"/>
        <end position="115"/>
    </location>
</feature>
<proteinExistence type="predicted"/>
<evidence type="ECO:0000313" key="7">
    <source>
        <dbReference type="Proteomes" id="UP000652761"/>
    </source>
</evidence>
<dbReference type="PANTHER" id="PTHR21389">
    <property type="entry name" value="P53 INDUCED PROTEIN"/>
    <property type="match status" value="1"/>
</dbReference>
<keyword evidence="2 5" id="KW-0812">Transmembrane</keyword>
<evidence type="ECO:0008006" key="8">
    <source>
        <dbReference type="Google" id="ProtNLM"/>
    </source>
</evidence>
<evidence type="ECO:0000313" key="6">
    <source>
        <dbReference type="EMBL" id="MQL89606.1"/>
    </source>
</evidence>
<feature type="transmembrane region" description="Helical" evidence="5">
    <location>
        <begin position="12"/>
        <end position="30"/>
    </location>
</feature>
<evidence type="ECO:0000256" key="5">
    <source>
        <dbReference type="SAM" id="Phobius"/>
    </source>
</evidence>
<feature type="transmembrane region" description="Helical" evidence="5">
    <location>
        <begin position="199"/>
        <end position="222"/>
    </location>
</feature>
<evidence type="ECO:0000256" key="3">
    <source>
        <dbReference type="ARBA" id="ARBA00022989"/>
    </source>
</evidence>
<accession>A0A843V376</accession>
<evidence type="ECO:0000256" key="2">
    <source>
        <dbReference type="ARBA" id="ARBA00022692"/>
    </source>
</evidence>
<keyword evidence="7" id="KW-1185">Reference proteome</keyword>
<sequence>MDGGFLLQAKRAGLLWLAGFWQACCLHRVVHFCRSSRKLLIRTGQCFLLNGLIFLGSLLFLYKVVIPTLLWILPEQCQELGFQDLCASGAVMRFYSFLHYTLVNLFYIFWFYPLYGDIAKMAFERSGLHLEEPAKKNEVPNLKSAVPVDKPAGFEGVIIGIGEQVYSALLLTIFYIEVFLDALFEMPLTLILFEEQVIAIGYIPFIGKAINFLLLSWIYAYYCFEYRNCTDFNFYDSRYKWNLSELSFHKRLNFFELNWAFFAGF</sequence>
<dbReference type="InterPro" id="IPR059112">
    <property type="entry name" value="CysZ/EI24"/>
</dbReference>
<dbReference type="Proteomes" id="UP000652761">
    <property type="component" value="Unassembled WGS sequence"/>
</dbReference>
<name>A0A843V376_COLES</name>
<feature type="non-terminal residue" evidence="6">
    <location>
        <position position="265"/>
    </location>
</feature>
<feature type="transmembrane region" description="Helical" evidence="5">
    <location>
        <begin position="51"/>
        <end position="74"/>
    </location>
</feature>
<evidence type="ECO:0000256" key="4">
    <source>
        <dbReference type="ARBA" id="ARBA00023136"/>
    </source>
</evidence>